<keyword evidence="1" id="KW-0472">Membrane</keyword>
<evidence type="ECO:0000256" key="1">
    <source>
        <dbReference type="SAM" id="Phobius"/>
    </source>
</evidence>
<dbReference type="AlphaFoldDB" id="A0A9D1IMS1"/>
<organism evidence="2 3">
    <name type="scientific">Candidatus Aphodocola excrementigallinarum</name>
    <dbReference type="NCBI Taxonomy" id="2840670"/>
    <lineage>
        <taxon>Bacteria</taxon>
        <taxon>Bacillati</taxon>
        <taxon>Bacillota</taxon>
        <taxon>Bacilli</taxon>
        <taxon>Candidatus Aphodocola</taxon>
    </lineage>
</organism>
<feature type="transmembrane region" description="Helical" evidence="1">
    <location>
        <begin position="91"/>
        <end position="115"/>
    </location>
</feature>
<feature type="transmembrane region" description="Helical" evidence="1">
    <location>
        <begin position="52"/>
        <end position="70"/>
    </location>
</feature>
<accession>A0A9D1IMS1</accession>
<evidence type="ECO:0000313" key="2">
    <source>
        <dbReference type="EMBL" id="HIU39825.1"/>
    </source>
</evidence>
<dbReference type="Proteomes" id="UP000824074">
    <property type="component" value="Unassembled WGS sequence"/>
</dbReference>
<keyword evidence="1" id="KW-1133">Transmembrane helix</keyword>
<protein>
    <submittedName>
        <fullName evidence="2">Uncharacterized protein</fullName>
    </submittedName>
</protein>
<evidence type="ECO:0000313" key="3">
    <source>
        <dbReference type="Proteomes" id="UP000824074"/>
    </source>
</evidence>
<reference evidence="2" key="2">
    <citation type="journal article" date="2021" name="PeerJ">
        <title>Extensive microbial diversity within the chicken gut microbiome revealed by metagenomics and culture.</title>
        <authorList>
            <person name="Gilroy R."/>
            <person name="Ravi A."/>
            <person name="Getino M."/>
            <person name="Pursley I."/>
            <person name="Horton D.L."/>
            <person name="Alikhan N.F."/>
            <person name="Baker D."/>
            <person name="Gharbi K."/>
            <person name="Hall N."/>
            <person name="Watson M."/>
            <person name="Adriaenssens E.M."/>
            <person name="Foster-Nyarko E."/>
            <person name="Jarju S."/>
            <person name="Secka A."/>
            <person name="Antonio M."/>
            <person name="Oren A."/>
            <person name="Chaudhuri R.R."/>
            <person name="La Ragione R."/>
            <person name="Hildebrand F."/>
            <person name="Pallen M.J."/>
        </authorList>
    </citation>
    <scope>NUCLEOTIDE SEQUENCE</scope>
    <source>
        <strain evidence="2">CHK193-30670</strain>
    </source>
</reference>
<proteinExistence type="predicted"/>
<reference evidence="2" key="1">
    <citation type="submission" date="2020-10" db="EMBL/GenBank/DDBJ databases">
        <authorList>
            <person name="Gilroy R."/>
        </authorList>
    </citation>
    <scope>NUCLEOTIDE SEQUENCE</scope>
    <source>
        <strain evidence="2">CHK193-30670</strain>
    </source>
</reference>
<name>A0A9D1IMS1_9FIRM</name>
<sequence>MSNKELEKRLRQLKIEDFIWIIYIGIIFFSLYSNTLERKYFIYNDVKSKNTYRNITIGIFTILVIVYFYFLKDSFNDVKSLNANDTYKKRYLTKLSFFGSLLIFISGIIFLYIAYSDENIDVEVAFN</sequence>
<keyword evidence="1" id="KW-0812">Transmembrane</keyword>
<dbReference type="EMBL" id="DVMT01000012">
    <property type="protein sequence ID" value="HIU39825.1"/>
    <property type="molecule type" value="Genomic_DNA"/>
</dbReference>
<gene>
    <name evidence="2" type="ORF">IAB68_00795</name>
</gene>
<comment type="caution">
    <text evidence="2">The sequence shown here is derived from an EMBL/GenBank/DDBJ whole genome shotgun (WGS) entry which is preliminary data.</text>
</comment>
<feature type="transmembrane region" description="Helical" evidence="1">
    <location>
        <begin position="12"/>
        <end position="32"/>
    </location>
</feature>